<dbReference type="AlphaFoldDB" id="A0A221W692"/>
<dbReference type="EC" id="6.3.5.-" evidence="1"/>
<dbReference type="Gene3D" id="3.90.1300.10">
    <property type="entry name" value="Amidase signature (AS) domain"/>
    <property type="match status" value="1"/>
</dbReference>
<keyword evidence="1" id="KW-0808">Transferase</keyword>
<sequence length="464" mass="48176">MTQPYELSLTEAAQAIAAGILSPTDLVESVARRLHDVEERVTAYATVTTTTALAQAAQASSEIAASGPRGPLHGIPMGIKDLIDVAGVPTSAGSQVRAGRVPAVDASVTTSLRRAGGVLLGKTHTHEFAFGVTTPRTRNPWAFDRVAGGSSGGSAVAVAAGSATAALGTDTGGSIRIPAALCGVVGLKPTFGLVSTHGVTPLAWSMDHVGPITRTVADAAAMLDAVAGHDPRDPASLAVAAENRRRLSGHELTGLRVGVPRDFFFDHVDVEVEHAVRAAVATLAELGATLVEVAIPMGEYLRAVHSGLLFTEAAAYHRHLLRTRAEHYGDDVRTVLEAGELLSATDHLRAQRARRLLRQRWASLFESVDVLAAPTVPVTAVETGRSELRWADGTRESVTDAYVRLAAPANLTGGPALSVPVGFDAAGLPIGMQLIGRPLDEATLVQVGGAYEYARGKAGLPAPC</sequence>
<evidence type="ECO:0000313" key="2">
    <source>
        <dbReference type="Proteomes" id="UP000204221"/>
    </source>
</evidence>
<accession>A0A221W692</accession>
<dbReference type="Pfam" id="PF01425">
    <property type="entry name" value="Amidase"/>
    <property type="match status" value="1"/>
</dbReference>
<dbReference type="KEGG" id="ahg:AHOG_17995"/>
<dbReference type="InterPro" id="IPR023631">
    <property type="entry name" value="Amidase_dom"/>
</dbReference>
<dbReference type="OrthoDB" id="182039at2"/>
<dbReference type="SUPFAM" id="SSF75304">
    <property type="entry name" value="Amidase signature (AS) enzymes"/>
    <property type="match status" value="1"/>
</dbReference>
<dbReference type="PANTHER" id="PTHR11895">
    <property type="entry name" value="TRANSAMIDASE"/>
    <property type="match status" value="1"/>
</dbReference>
<dbReference type="GO" id="GO:0016874">
    <property type="term" value="F:ligase activity"/>
    <property type="evidence" value="ECO:0007669"/>
    <property type="project" value="UniProtKB-KW"/>
</dbReference>
<dbReference type="GO" id="GO:0016740">
    <property type="term" value="F:transferase activity"/>
    <property type="evidence" value="ECO:0007669"/>
    <property type="project" value="UniProtKB-KW"/>
</dbReference>
<dbReference type="PANTHER" id="PTHR11895:SF176">
    <property type="entry name" value="AMIDASE AMID-RELATED"/>
    <property type="match status" value="1"/>
</dbReference>
<dbReference type="InterPro" id="IPR000120">
    <property type="entry name" value="Amidase"/>
</dbReference>
<dbReference type="Proteomes" id="UP000204221">
    <property type="component" value="Chromosome"/>
</dbReference>
<protein>
    <submittedName>
        <fullName evidence="1">Glutamyl-tRNA(Gln) amidotransferase subunit A</fullName>
        <ecNumber evidence="1">6.3.5.-</ecNumber>
    </submittedName>
</protein>
<reference evidence="1 2" key="1">
    <citation type="submission" date="2017-07" db="EMBL/GenBank/DDBJ databases">
        <title>Complete genome sequence of Actinoalloteichus hoggarensis DSM 45943, type strain of Actinoalloteichus hoggarensis.</title>
        <authorList>
            <person name="Ruckert C."/>
            <person name="Nouioui I."/>
            <person name="Willmese J."/>
            <person name="van Wezel G."/>
            <person name="Klenk H.-P."/>
            <person name="Kalinowski J."/>
            <person name="Zotchev S.B."/>
        </authorList>
    </citation>
    <scope>NUCLEOTIDE SEQUENCE [LARGE SCALE GENOMIC DNA]</scope>
    <source>
        <strain evidence="1 2">DSM 45943</strain>
    </source>
</reference>
<keyword evidence="2" id="KW-1185">Reference proteome</keyword>
<dbReference type="PROSITE" id="PS00571">
    <property type="entry name" value="AMIDASES"/>
    <property type="match status" value="1"/>
</dbReference>
<dbReference type="EMBL" id="CP022521">
    <property type="protein sequence ID" value="ASO21224.1"/>
    <property type="molecule type" value="Genomic_DNA"/>
</dbReference>
<dbReference type="InterPro" id="IPR020556">
    <property type="entry name" value="Amidase_CS"/>
</dbReference>
<organism evidence="1 2">
    <name type="scientific">Actinoalloteichus hoggarensis</name>
    <dbReference type="NCBI Taxonomy" id="1470176"/>
    <lineage>
        <taxon>Bacteria</taxon>
        <taxon>Bacillati</taxon>
        <taxon>Actinomycetota</taxon>
        <taxon>Actinomycetes</taxon>
        <taxon>Pseudonocardiales</taxon>
        <taxon>Pseudonocardiaceae</taxon>
        <taxon>Actinoalloteichus</taxon>
    </lineage>
</organism>
<keyword evidence="1" id="KW-0436">Ligase</keyword>
<dbReference type="InterPro" id="IPR036928">
    <property type="entry name" value="AS_sf"/>
</dbReference>
<dbReference type="RefSeq" id="WP_093942423.1">
    <property type="nucleotide sequence ID" value="NZ_CP022521.1"/>
</dbReference>
<gene>
    <name evidence="1" type="primary">gatA1</name>
    <name evidence="1" type="ORF">AHOG_17995</name>
</gene>
<evidence type="ECO:0000313" key="1">
    <source>
        <dbReference type="EMBL" id="ASO21224.1"/>
    </source>
</evidence>
<name>A0A221W692_9PSEU</name>
<proteinExistence type="predicted"/>